<comment type="subcellular location">
    <subcellularLocation>
        <location evidence="7">Mitochondrion</location>
    </subcellularLocation>
</comment>
<dbReference type="PANTHER" id="PTHR11895">
    <property type="entry name" value="TRANSAMIDASE"/>
    <property type="match status" value="1"/>
</dbReference>
<evidence type="ECO:0000256" key="8">
    <source>
        <dbReference type="SAM" id="MobiDB-lite"/>
    </source>
</evidence>
<dbReference type="GO" id="GO:0005739">
    <property type="term" value="C:mitochondrion"/>
    <property type="evidence" value="ECO:0007669"/>
    <property type="project" value="UniProtKB-SubCell"/>
</dbReference>
<dbReference type="InterPro" id="IPR036928">
    <property type="entry name" value="AS_sf"/>
</dbReference>
<evidence type="ECO:0000256" key="6">
    <source>
        <dbReference type="ARBA" id="ARBA00047407"/>
    </source>
</evidence>
<dbReference type="GO" id="GO:0030956">
    <property type="term" value="C:glutamyl-tRNA(Gln) amidotransferase complex"/>
    <property type="evidence" value="ECO:0007669"/>
    <property type="project" value="UniProtKB-UniRule"/>
</dbReference>
<protein>
    <recommendedName>
        <fullName evidence="7">Glutamyl-tRNA(Gln) amidotransferase subunit A, mitochondrial</fullName>
        <shortName evidence="7">Glu-AdT subunit A</shortName>
        <ecNumber evidence="7">6.3.5.7</ecNumber>
    </recommendedName>
</protein>
<keyword evidence="7" id="KW-0496">Mitochondrion</keyword>
<proteinExistence type="inferred from homology"/>
<feature type="domain" description="Amidase" evidence="9">
    <location>
        <begin position="651"/>
        <end position="1090"/>
    </location>
</feature>
<keyword evidence="5 7" id="KW-0648">Protein biosynthesis</keyword>
<dbReference type="GO" id="GO:0032543">
    <property type="term" value="P:mitochondrial translation"/>
    <property type="evidence" value="ECO:0007669"/>
    <property type="project" value="UniProtKB-UniRule"/>
</dbReference>
<dbReference type="NCBIfam" id="TIGR00132">
    <property type="entry name" value="gatA"/>
    <property type="match status" value="1"/>
</dbReference>
<comment type="caution">
    <text evidence="10">The sequence shown here is derived from an EMBL/GenBank/DDBJ whole genome shotgun (WGS) entry which is preliminary data.</text>
</comment>
<comment type="subunit">
    <text evidence="7">Subunit of the heterotrimeric GatCAB amidotransferase (AdT) complex, composed of A, B and C subunits.</text>
</comment>
<evidence type="ECO:0000256" key="5">
    <source>
        <dbReference type="ARBA" id="ARBA00022917"/>
    </source>
</evidence>
<gene>
    <name evidence="10" type="ORF">RHS04_05875</name>
</gene>
<dbReference type="AlphaFoldDB" id="A0A8H7LIV9"/>
<comment type="function">
    <text evidence="7">Allows the formation of correctly charged Gln-tRNA(Gln) through the transamidation of misacylated Glu-tRNA(Gln) in the mitochondria. The reaction takes place in the presence of glutamine and ATP through an activated gamma-phospho-Glu-tRNA(Gln).</text>
</comment>
<feature type="compositionally biased region" description="Low complexity" evidence="8">
    <location>
        <begin position="513"/>
        <end position="523"/>
    </location>
</feature>
<dbReference type="GO" id="GO:0070681">
    <property type="term" value="P:glutaminyl-tRNAGln biosynthesis via transamidation"/>
    <property type="evidence" value="ECO:0007669"/>
    <property type="project" value="UniProtKB-UniRule"/>
</dbReference>
<dbReference type="InterPro" id="IPR023631">
    <property type="entry name" value="Amidase_dom"/>
</dbReference>
<feature type="compositionally biased region" description="Polar residues" evidence="8">
    <location>
        <begin position="349"/>
        <end position="358"/>
    </location>
</feature>
<comment type="similarity">
    <text evidence="1 7">Belongs to the amidase family. GatA subfamily.</text>
</comment>
<keyword evidence="10" id="KW-0808">Transferase</keyword>
<dbReference type="PANTHER" id="PTHR11895:SF7">
    <property type="entry name" value="GLUTAMYL-TRNA(GLN) AMIDOTRANSFERASE SUBUNIT A, MITOCHONDRIAL"/>
    <property type="match status" value="1"/>
</dbReference>
<feature type="active site" description="Charge relay system" evidence="7">
    <location>
        <position position="742"/>
    </location>
</feature>
<dbReference type="HAMAP" id="MF_00120">
    <property type="entry name" value="GatA"/>
    <property type="match status" value="1"/>
</dbReference>
<dbReference type="GO" id="GO:0005524">
    <property type="term" value="F:ATP binding"/>
    <property type="evidence" value="ECO:0007669"/>
    <property type="project" value="UniProtKB-KW"/>
</dbReference>
<feature type="region of interest" description="Disordered" evidence="8">
    <location>
        <begin position="338"/>
        <end position="372"/>
    </location>
</feature>
<dbReference type="SUPFAM" id="SSF75304">
    <property type="entry name" value="Amidase signature (AS) enzymes"/>
    <property type="match status" value="1"/>
</dbReference>
<dbReference type="GO" id="GO:0016740">
    <property type="term" value="F:transferase activity"/>
    <property type="evidence" value="ECO:0007669"/>
    <property type="project" value="UniProtKB-KW"/>
</dbReference>
<evidence type="ECO:0000313" key="10">
    <source>
        <dbReference type="EMBL" id="KAF8677576.1"/>
    </source>
</evidence>
<keyword evidence="2 7" id="KW-0436">Ligase</keyword>
<feature type="region of interest" description="Disordered" evidence="8">
    <location>
        <begin position="543"/>
        <end position="568"/>
    </location>
</feature>
<organism evidence="10 11">
    <name type="scientific">Rhizoctonia solani</name>
    <dbReference type="NCBI Taxonomy" id="456999"/>
    <lineage>
        <taxon>Eukaryota</taxon>
        <taxon>Fungi</taxon>
        <taxon>Dikarya</taxon>
        <taxon>Basidiomycota</taxon>
        <taxon>Agaricomycotina</taxon>
        <taxon>Agaricomycetes</taxon>
        <taxon>Cantharellales</taxon>
        <taxon>Ceratobasidiaceae</taxon>
        <taxon>Rhizoctonia</taxon>
    </lineage>
</organism>
<feature type="region of interest" description="Disordered" evidence="8">
    <location>
        <begin position="481"/>
        <end position="523"/>
    </location>
</feature>
<feature type="active site" description="Charge relay system" evidence="7">
    <location>
        <position position="665"/>
    </location>
</feature>
<dbReference type="InterPro" id="IPR020556">
    <property type="entry name" value="Amidase_CS"/>
</dbReference>
<accession>A0A8H7LIV9</accession>
<dbReference type="Gene3D" id="3.90.1300.10">
    <property type="entry name" value="Amidase signature (AS) domain"/>
    <property type="match status" value="1"/>
</dbReference>
<evidence type="ECO:0000256" key="3">
    <source>
        <dbReference type="ARBA" id="ARBA00022741"/>
    </source>
</evidence>
<keyword evidence="3 7" id="KW-0547">Nucleotide-binding</keyword>
<sequence>MAIFHSALYVFQSLFGLASRKERQETATDWLKLALEVASQPEDEESRSAVRTALQTNNQEFLDYLRSALDTRSAAAAKVAEINSDGIECRAFLPGSPALWGWTTNMAAEVSILQSGMEDAMEASVYDSPPGSLNPDEQGTFDGTTSPEMSGATLRDIYAKAWELHREPLVWTPRGPGAGVGASSWTLTPVSLTMPSAHTRNRRASDASDARSSIVGMSPCVFAQRTRGRRDSDVFSTDKKQVVQASPSAGTAMVTPSPSSSGVALPHLDIESVPALRRSASCTRSHLSSTTAVTVSECSTTQELHGLGLSLGGSSYSRPNTPSDVCFMDSDAGARVATGTKTAHRLSNDRTSSATLSRQGEEPKTPLDNSKQLKLRRPGVNPLQRVQASLSKRIGLGDSARRPRTPSSPQIERIISGAYNNGSPSSRGKSTPLRRVQSVAMMALSGDAQIPRMMANKVPLLGPVPATKQALNNCINKTSVVEHEQNKPTPLKRGLYQTPRLAPTPISQPRPRTPSTSRIPRPASRASTYLEVNECQSVQASPCHKSHQLPTPTSMARRGERAPCSGCQRSTSGAVIRRVRSQTKDSPMFTPERRFSLAVDTESIRTRRMLGRHLSRAKFRARHSCRFSSSQTQDPWNAFTYRPASPPVSATQTQGPLSGKPIAVKDNICTSDMPTTCSSKMLQEFCPPYDATCVGLLRRAGGVIVGKTNCDEFGMGSLNTHSAFGPVKNPFKQGPARSAGGSSGGSAAAVAANLCFAALGTDTGGSIRLPAAYCGVVGFKPSYGMISRWGVVSYADSLDCVGVLASKVEDAELVYDVLSQYDPRDPTSIPPDLREAAKQNAETKIRQLSTSDDLSGVRIGIPQEYFPKELDSSSLIPFRDLLERLRSRGAQLVPVSLPSTSYALSAYYVLASAEASSNLARYDGVRFGLRVDVPPETDLSDAANAYTATRTTGFGREVQKRILLGTYALSADAFENYFLQAHRVRALVRADFDRVFGKSVLARGGVDGNNNNDNDTKETVDILLHPSAIRTAPLLESKDEKSIDAYVQDVLTVPASLAGLPAMSVPCGYGPDGWPVGVSVVGQWGFDEYVCRVAGHVQNCMEGR</sequence>
<name>A0A8H7LIV9_9AGAM</name>
<evidence type="ECO:0000256" key="1">
    <source>
        <dbReference type="ARBA" id="ARBA00008069"/>
    </source>
</evidence>
<evidence type="ECO:0000256" key="2">
    <source>
        <dbReference type="ARBA" id="ARBA00022598"/>
    </source>
</evidence>
<dbReference type="InterPro" id="IPR000120">
    <property type="entry name" value="Amidase"/>
</dbReference>
<dbReference type="Proteomes" id="UP000650582">
    <property type="component" value="Unassembled WGS sequence"/>
</dbReference>
<comment type="catalytic activity">
    <reaction evidence="6 7">
        <text>L-glutamyl-tRNA(Gln) + L-glutamine + ATP + H2O = L-glutaminyl-tRNA(Gln) + L-glutamate + ADP + phosphate + H(+)</text>
        <dbReference type="Rhea" id="RHEA:17521"/>
        <dbReference type="Rhea" id="RHEA-COMP:9681"/>
        <dbReference type="Rhea" id="RHEA-COMP:9684"/>
        <dbReference type="ChEBI" id="CHEBI:15377"/>
        <dbReference type="ChEBI" id="CHEBI:15378"/>
        <dbReference type="ChEBI" id="CHEBI:29985"/>
        <dbReference type="ChEBI" id="CHEBI:30616"/>
        <dbReference type="ChEBI" id="CHEBI:43474"/>
        <dbReference type="ChEBI" id="CHEBI:58359"/>
        <dbReference type="ChEBI" id="CHEBI:78520"/>
        <dbReference type="ChEBI" id="CHEBI:78521"/>
        <dbReference type="ChEBI" id="CHEBI:456216"/>
        <dbReference type="EC" id="6.3.5.7"/>
    </reaction>
</comment>
<feature type="active site" description="Acyl-ester intermediate" evidence="7">
    <location>
        <position position="766"/>
    </location>
</feature>
<dbReference type="InterPro" id="IPR004412">
    <property type="entry name" value="GatA"/>
</dbReference>
<reference evidence="10" key="1">
    <citation type="submission" date="2020-09" db="EMBL/GenBank/DDBJ databases">
        <title>Comparative genome analyses of four rice-infecting Rhizoctonia solani isolates reveal extensive enrichment of homogalacturonan modification genes.</title>
        <authorList>
            <person name="Lee D.-Y."/>
            <person name="Jeon J."/>
            <person name="Kim K.-T."/>
            <person name="Cheong K."/>
            <person name="Song H."/>
            <person name="Choi G."/>
            <person name="Ko J."/>
            <person name="Opiyo S.O."/>
            <person name="Zuo S."/>
            <person name="Madhav S."/>
            <person name="Lee Y.-H."/>
            <person name="Wang G.-L."/>
        </authorList>
    </citation>
    <scope>NUCLEOTIDE SEQUENCE</scope>
    <source>
        <strain evidence="10">AG1-IA YN-7</strain>
    </source>
</reference>
<dbReference type="EC" id="6.3.5.7" evidence="7"/>
<evidence type="ECO:0000256" key="4">
    <source>
        <dbReference type="ARBA" id="ARBA00022840"/>
    </source>
</evidence>
<keyword evidence="4 7" id="KW-0067">ATP-binding</keyword>
<dbReference type="EMBL" id="JACYCC010000040">
    <property type="protein sequence ID" value="KAF8677576.1"/>
    <property type="molecule type" value="Genomic_DNA"/>
</dbReference>
<dbReference type="GO" id="GO:0050567">
    <property type="term" value="F:glutaminyl-tRNA synthase (glutamine-hydrolyzing) activity"/>
    <property type="evidence" value="ECO:0007669"/>
    <property type="project" value="UniProtKB-UniRule"/>
</dbReference>
<evidence type="ECO:0000313" key="11">
    <source>
        <dbReference type="Proteomes" id="UP000650582"/>
    </source>
</evidence>
<evidence type="ECO:0000256" key="7">
    <source>
        <dbReference type="HAMAP-Rule" id="MF_03150"/>
    </source>
</evidence>
<dbReference type="PROSITE" id="PS00571">
    <property type="entry name" value="AMIDASES"/>
    <property type="match status" value="1"/>
</dbReference>
<evidence type="ECO:0000259" key="9">
    <source>
        <dbReference type="Pfam" id="PF01425"/>
    </source>
</evidence>
<dbReference type="Pfam" id="PF01425">
    <property type="entry name" value="Amidase"/>
    <property type="match status" value="1"/>
</dbReference>